<dbReference type="SUPFAM" id="SSF55781">
    <property type="entry name" value="GAF domain-like"/>
    <property type="match status" value="1"/>
</dbReference>
<dbReference type="SMART" id="SM00346">
    <property type="entry name" value="HTH_ICLR"/>
    <property type="match status" value="1"/>
</dbReference>
<evidence type="ECO:0000259" key="5">
    <source>
        <dbReference type="PROSITE" id="PS51078"/>
    </source>
</evidence>
<comment type="caution">
    <text evidence="6">The sequence shown here is derived from an EMBL/GenBank/DDBJ whole genome shotgun (WGS) entry which is preliminary data.</text>
</comment>
<dbReference type="GO" id="GO:0003700">
    <property type="term" value="F:DNA-binding transcription factor activity"/>
    <property type="evidence" value="ECO:0007669"/>
    <property type="project" value="TreeGrafter"/>
</dbReference>
<accession>A0A9X1IRZ4</accession>
<dbReference type="InterPro" id="IPR014757">
    <property type="entry name" value="Tscrpt_reg_IclR_C"/>
</dbReference>
<dbReference type="InterPro" id="IPR036390">
    <property type="entry name" value="WH_DNA-bd_sf"/>
</dbReference>
<evidence type="ECO:0000313" key="6">
    <source>
        <dbReference type="EMBL" id="MBT2187829.1"/>
    </source>
</evidence>
<evidence type="ECO:0000313" key="7">
    <source>
        <dbReference type="Proteomes" id="UP001138757"/>
    </source>
</evidence>
<dbReference type="PROSITE" id="PS51077">
    <property type="entry name" value="HTH_ICLR"/>
    <property type="match status" value="1"/>
</dbReference>
<dbReference type="Pfam" id="PF01614">
    <property type="entry name" value="IclR_C"/>
    <property type="match status" value="1"/>
</dbReference>
<dbReference type="Gene3D" id="3.30.450.40">
    <property type="match status" value="1"/>
</dbReference>
<dbReference type="EMBL" id="JAHGAW010000008">
    <property type="protein sequence ID" value="MBT2187829.1"/>
    <property type="molecule type" value="Genomic_DNA"/>
</dbReference>
<proteinExistence type="predicted"/>
<keyword evidence="3" id="KW-0804">Transcription</keyword>
<evidence type="ECO:0000256" key="3">
    <source>
        <dbReference type="ARBA" id="ARBA00023163"/>
    </source>
</evidence>
<dbReference type="Pfam" id="PF09339">
    <property type="entry name" value="HTH_IclR"/>
    <property type="match status" value="1"/>
</dbReference>
<dbReference type="AlphaFoldDB" id="A0A9X1IRZ4"/>
<sequence>MASRVIGGAELETGTTGGVMAIRLVLEILEALATRDTVGVTELSKALDTTKARVFRHLRTLVDQGYAVQNEGSERYAAGPRLLALSRAASLTPHDSIVRIARPTLSRLRDTFGHTVNLSLAYGDSVSIVESIQGNALIGVVMSSNEAMPRHATAAGKLLLAEDFIRHGRLPTPPLNRYTENTIVDLDALRAELLRVHQQGWADAPEEIVLGINALSAPIRDHRNELVAMVSIMSSIQFIPHQPARKQIEAVKQAAADISRALRL</sequence>
<dbReference type="GO" id="GO:0045892">
    <property type="term" value="P:negative regulation of DNA-templated transcription"/>
    <property type="evidence" value="ECO:0007669"/>
    <property type="project" value="TreeGrafter"/>
</dbReference>
<gene>
    <name evidence="6" type="ORF">KK488_12820</name>
</gene>
<evidence type="ECO:0000256" key="1">
    <source>
        <dbReference type="ARBA" id="ARBA00023015"/>
    </source>
</evidence>
<keyword evidence="1" id="KW-0805">Transcription regulation</keyword>
<dbReference type="RefSeq" id="WP_214624085.1">
    <property type="nucleotide sequence ID" value="NZ_JAHGAW010000008.1"/>
</dbReference>
<feature type="domain" description="IclR-ED" evidence="5">
    <location>
        <begin position="81"/>
        <end position="264"/>
    </location>
</feature>
<protein>
    <submittedName>
        <fullName evidence="6">IclR family transcriptional regulator</fullName>
    </submittedName>
</protein>
<dbReference type="GO" id="GO:0003677">
    <property type="term" value="F:DNA binding"/>
    <property type="evidence" value="ECO:0007669"/>
    <property type="project" value="UniProtKB-KW"/>
</dbReference>
<reference evidence="6" key="1">
    <citation type="submission" date="2021-05" db="EMBL/GenBank/DDBJ databases">
        <title>Genome of Sphingobium sp. strain.</title>
        <authorList>
            <person name="Fan R."/>
        </authorList>
    </citation>
    <scope>NUCLEOTIDE SEQUENCE</scope>
    <source>
        <strain evidence="6">H33</strain>
    </source>
</reference>
<dbReference type="PANTHER" id="PTHR30136:SF24">
    <property type="entry name" value="HTH-TYPE TRANSCRIPTIONAL REPRESSOR ALLR"/>
    <property type="match status" value="1"/>
</dbReference>
<dbReference type="Gene3D" id="1.10.10.10">
    <property type="entry name" value="Winged helix-like DNA-binding domain superfamily/Winged helix DNA-binding domain"/>
    <property type="match status" value="1"/>
</dbReference>
<dbReference type="InterPro" id="IPR050707">
    <property type="entry name" value="HTH_MetabolicPath_Reg"/>
</dbReference>
<name>A0A9X1IRZ4_9SPHN</name>
<dbReference type="InterPro" id="IPR029016">
    <property type="entry name" value="GAF-like_dom_sf"/>
</dbReference>
<organism evidence="6 7">
    <name type="scientific">Sphingobium nicotianae</name>
    <dbReference type="NCBI Taxonomy" id="2782607"/>
    <lineage>
        <taxon>Bacteria</taxon>
        <taxon>Pseudomonadati</taxon>
        <taxon>Pseudomonadota</taxon>
        <taxon>Alphaproteobacteria</taxon>
        <taxon>Sphingomonadales</taxon>
        <taxon>Sphingomonadaceae</taxon>
        <taxon>Sphingobium</taxon>
    </lineage>
</organism>
<dbReference type="InterPro" id="IPR036388">
    <property type="entry name" value="WH-like_DNA-bd_sf"/>
</dbReference>
<keyword evidence="7" id="KW-1185">Reference proteome</keyword>
<dbReference type="Proteomes" id="UP001138757">
    <property type="component" value="Unassembled WGS sequence"/>
</dbReference>
<keyword evidence="2" id="KW-0238">DNA-binding</keyword>
<evidence type="ECO:0000259" key="4">
    <source>
        <dbReference type="PROSITE" id="PS51077"/>
    </source>
</evidence>
<dbReference type="InterPro" id="IPR005471">
    <property type="entry name" value="Tscrpt_reg_IclR_N"/>
</dbReference>
<dbReference type="PROSITE" id="PS51078">
    <property type="entry name" value="ICLR_ED"/>
    <property type="match status" value="1"/>
</dbReference>
<dbReference type="PANTHER" id="PTHR30136">
    <property type="entry name" value="HELIX-TURN-HELIX TRANSCRIPTIONAL REGULATOR, ICLR FAMILY"/>
    <property type="match status" value="1"/>
</dbReference>
<dbReference type="SUPFAM" id="SSF46785">
    <property type="entry name" value="Winged helix' DNA-binding domain"/>
    <property type="match status" value="1"/>
</dbReference>
<feature type="domain" description="HTH iclR-type" evidence="4">
    <location>
        <begin position="19"/>
        <end position="80"/>
    </location>
</feature>
<evidence type="ECO:0000256" key="2">
    <source>
        <dbReference type="ARBA" id="ARBA00023125"/>
    </source>
</evidence>